<dbReference type="Pfam" id="PF00898">
    <property type="entry name" value="Orbi_VP2"/>
    <property type="match status" value="1"/>
</dbReference>
<dbReference type="GO" id="GO:0039625">
    <property type="term" value="C:viral inner capsid"/>
    <property type="evidence" value="ECO:0007669"/>
    <property type="project" value="UniProtKB-KW"/>
</dbReference>
<evidence type="ECO:0000256" key="5">
    <source>
        <dbReference type="ARBA" id="ARBA00022844"/>
    </source>
</evidence>
<comment type="subcellular location">
    <subcellularLocation>
        <location evidence="1">Virion</location>
    </subcellularLocation>
</comment>
<evidence type="ECO:0000256" key="4">
    <source>
        <dbReference type="ARBA" id="ARBA00022561"/>
    </source>
</evidence>
<keyword evidence="6" id="KW-1153">Inner capsid protein</keyword>
<keyword evidence="4" id="KW-0167">Capsid protein</keyword>
<comment type="similarity">
    <text evidence="2">Belongs to the orbivirus VP2 family.</text>
</comment>
<accession>A0A7U1BC73</accession>
<organism evidence="7">
    <name type="scientific">Equine encephalosis virus 6</name>
    <dbReference type="NCBI Taxonomy" id="201492"/>
    <lineage>
        <taxon>Viruses</taxon>
        <taxon>Riboviria</taxon>
        <taxon>Orthornavirae</taxon>
        <taxon>Duplornaviricota</taxon>
        <taxon>Resentoviricetes</taxon>
        <taxon>Reovirales</taxon>
        <taxon>Sedoreoviridae</taxon>
        <taxon>Orbivirus</taxon>
        <taxon>Orbivirus betaequi</taxon>
        <taxon>Equine encephalosis virus</taxon>
    </lineage>
</organism>
<dbReference type="GO" id="GO:0005198">
    <property type="term" value="F:structural molecule activity"/>
    <property type="evidence" value="ECO:0007669"/>
    <property type="project" value="InterPro"/>
</dbReference>
<sequence length="1040" mass="119950">MDFRVLICDNTSGSSTLTDDDLETFQDETTIIFRADRRTLDHINGVVGRQSSPEWFGRSVPEGWPEPRERNVWPAQTTSFDLRPDDEPITEALKKSVLGRETSTTQLVSLKYGKMLKNISAGQGSKRLMGIEKARRDEQIAMMCELNQNRDVMDRSIFSTTQNRIKLRTLIGTIDMPGWLDSLYSLVRESKHRDVCAWKREDFLFYELGVLNLYESFKYVKSSMILTSSVVTVDTKIKQEVSKLRQGLFQRQGFERLRALREMPKAVGGQDKEAPEGITYGYLAVFMKILQISAHEYLEKEEREIRMIVEAHVRSEFRTFDKFKITRNSKTLLAINEILNRRDTILGISRTHRTSGNRFFFDTESPEYVDWRKTMVTKSLDFTTTQYAHWIMKRDNKKIVEFFKKEVNFGNFLRRWRIIPRDMRLPNVYGLNGTRESDLVGKQAFKAVHAFFLTGVLPLIFQNKDDLVFAKILEMTLRAVYNNQIPQCDSDALSSFMKVLIFAMSGDKLAASYGIYEVRVDEETAEGAYWEYQQDVSVPAGYGITLTERSKESCRIFMEKLMLDQTYDAGLEKDVLVGEIEDVHGLFPENEITNEWIAVPRFVGYKYRLTRGTQRRGEVGTLSYAEALISPQTQYLRHDTLLLGGCRQIRDRVHDRTYSNRLRQFTPQEAEGNHPCLIAKLVRTNDVGLGSALLFFLFRFIDQDKLVAALSKQMVRNPERYPEGLRNAIRGVFPNYNEMLRRTVDLYEKSGVVSLDEQLKMFLFNPGNCFVLDVTLEDALVGWFGLRIGVQYFLEIIRTTEEKSRMLAEVFSTLVYGGTSRDLFVWNIQVILVNLFVPDFLEYKRNVPIFVMTKREIVPVPVTMQTYTEGNASLNALRYFDSIPNENLLKESLSEGHIKMLEGLRSFYLNTRHWSTKDRVLEGRYTVFQSWLGLGCEGVKEKLEVLVPTARPGQSHFKILIDSDEMCESDIADVESVLDEGEGLGDLRINVNADGVDIKERGLKVKRYKHLVHNEMLDGSIIRLEAASRFDTYMPAKLLN</sequence>
<evidence type="ECO:0000256" key="2">
    <source>
        <dbReference type="ARBA" id="ARBA00008722"/>
    </source>
</evidence>
<dbReference type="InterPro" id="IPR001742">
    <property type="entry name" value="Capsid_VP2_Orbivir"/>
</dbReference>
<name>A0A7U1BC73_9REOV</name>
<reference evidence="7" key="1">
    <citation type="submission" date="2019-12" db="EMBL/GenBank/DDBJ databases">
        <title>Equine encephalosis virus genome sequencing and assembly.</title>
        <authorList>
            <person name="Guthrie A.J."/>
            <person name="Coetzee P."/>
            <person name="Lourens C.W."/>
            <person name="MacLachlan N.J."/>
            <person name="Weyer C.T."/>
            <person name="le Grange M."/>
        </authorList>
    </citation>
    <scope>NUCLEOTIDE SEQUENCE</scope>
    <source>
        <strain evidence="7">6/E.caballus-tc/ZAF/2013/Wellington-E130525_EP01992</strain>
    </source>
</reference>
<evidence type="ECO:0000313" key="7">
    <source>
        <dbReference type="EMBL" id="QQY96693.1"/>
    </source>
</evidence>
<dbReference type="EMBL" id="MN877026">
    <property type="protein sequence ID" value="QQY96693.1"/>
    <property type="molecule type" value="Genomic_RNA"/>
</dbReference>
<protein>
    <recommendedName>
        <fullName evidence="3">Outer capsid protein VP2</fullName>
    </recommendedName>
</protein>
<evidence type="ECO:0000256" key="3">
    <source>
        <dbReference type="ARBA" id="ARBA00015347"/>
    </source>
</evidence>
<keyword evidence="5" id="KW-0946">Virion</keyword>
<proteinExistence type="inferred from homology"/>
<evidence type="ECO:0000256" key="1">
    <source>
        <dbReference type="ARBA" id="ARBA00004328"/>
    </source>
</evidence>
<evidence type="ECO:0000256" key="6">
    <source>
        <dbReference type="ARBA" id="ARBA00022996"/>
    </source>
</evidence>